<organism evidence="2">
    <name type="scientific">Terrestrivirus sp</name>
    <dbReference type="NCBI Taxonomy" id="2487775"/>
    <lineage>
        <taxon>Viruses</taxon>
        <taxon>Varidnaviria</taxon>
        <taxon>Bamfordvirae</taxon>
        <taxon>Nucleocytoviricota</taxon>
        <taxon>Megaviricetes</taxon>
        <taxon>Imitervirales</taxon>
        <taxon>Mimiviridae</taxon>
        <taxon>Klosneuvirinae</taxon>
    </lineage>
</organism>
<proteinExistence type="predicted"/>
<dbReference type="EMBL" id="MK071983">
    <property type="protein sequence ID" value="AYV76194.1"/>
    <property type="molecule type" value="Genomic_DNA"/>
</dbReference>
<reference evidence="2" key="1">
    <citation type="submission" date="2018-10" db="EMBL/GenBank/DDBJ databases">
        <title>Hidden diversity of soil giant viruses.</title>
        <authorList>
            <person name="Schulz F."/>
            <person name="Alteio L."/>
            <person name="Goudeau D."/>
            <person name="Ryan E.M."/>
            <person name="Malmstrom R.R."/>
            <person name="Blanchard J."/>
            <person name="Woyke T."/>
        </authorList>
    </citation>
    <scope>NUCLEOTIDE SEQUENCE</scope>
    <source>
        <strain evidence="2">TEV1</strain>
    </source>
</reference>
<dbReference type="Gene3D" id="3.40.50.300">
    <property type="entry name" value="P-loop containing nucleotide triphosphate hydrolases"/>
    <property type="match status" value="1"/>
</dbReference>
<dbReference type="GO" id="GO:0005524">
    <property type="term" value="F:ATP binding"/>
    <property type="evidence" value="ECO:0007669"/>
    <property type="project" value="InterPro"/>
</dbReference>
<gene>
    <name evidence="2" type="ORF">Terrestrivirus5_16</name>
</gene>
<feature type="domain" description="Helicase ATP-binding" evidence="1">
    <location>
        <begin position="949"/>
        <end position="1123"/>
    </location>
</feature>
<dbReference type="Pfam" id="PF00176">
    <property type="entry name" value="SNF2-rel_dom"/>
    <property type="match status" value="1"/>
</dbReference>
<dbReference type="InterPro" id="IPR014001">
    <property type="entry name" value="Helicase_ATP-bd"/>
</dbReference>
<evidence type="ECO:0000259" key="1">
    <source>
        <dbReference type="PROSITE" id="PS51192"/>
    </source>
</evidence>
<dbReference type="InterPro" id="IPR000330">
    <property type="entry name" value="SNF2_N"/>
</dbReference>
<keyword evidence="2" id="KW-0378">Hydrolase</keyword>
<protein>
    <submittedName>
        <fullName evidence="2">DEAD/SNF2-like helicase</fullName>
    </submittedName>
</protein>
<keyword evidence="2" id="KW-0347">Helicase</keyword>
<accession>A0A3G4ZP61</accession>
<dbReference type="SUPFAM" id="SSF52540">
    <property type="entry name" value="P-loop containing nucleoside triphosphate hydrolases"/>
    <property type="match status" value="2"/>
</dbReference>
<dbReference type="InterPro" id="IPR027417">
    <property type="entry name" value="P-loop_NTPase"/>
</dbReference>
<dbReference type="PROSITE" id="PS51192">
    <property type="entry name" value="HELICASE_ATP_BIND_1"/>
    <property type="match status" value="1"/>
</dbReference>
<keyword evidence="2" id="KW-0067">ATP-binding</keyword>
<keyword evidence="2" id="KW-0547">Nucleotide-binding</keyword>
<dbReference type="GO" id="GO:0004386">
    <property type="term" value="F:helicase activity"/>
    <property type="evidence" value="ECO:0007669"/>
    <property type="project" value="UniProtKB-KW"/>
</dbReference>
<dbReference type="SMART" id="SM00487">
    <property type="entry name" value="DEXDc"/>
    <property type="match status" value="1"/>
</dbReference>
<name>A0A3G4ZP61_9VIRU</name>
<sequence length="1336" mass="152952">MDEKVLWKYIKKHTKSSYTASVDENGNLYNDICNKGLEEGQVAVRNGGEYNGFGIKALEYIRPVLTNLRVSKAVRMLSEGNVQGAIVVLTIAEEAVKEGIGLMYAVLKKWLEINEIPVPDEYEKKAIPIKSQKIKDWIEAYSYSPVQGKFSVASIGFSKSGHPVVPESWLGRIFNDAFQLHKEMDKLEWRKGKPPTSFCAIYVMDIQESKKWQAPSEMVDLNVKVGVSIFPKLSKDKKELIDLNSSIQIFNSKKDYNSWLNSLPKDAKTFDVDTTDEETNEKLLLACDVNNIIESSPKYEKNRNVGLLVSTLQKLIRRGRRCSKVLYDTMKELSKSPGYNLPDQQFLRVNACRQLTWRLYVSTIEDVSPYNKKDSDKYLSMNEISCLSMLANHYPDVQFIEPIIDKIILTALSVQHNDTKGSKWSFHNEETEKLDLSNDARFEKIKDKNNESLLISMQMLLYGMPARGGDYDMINSAFNYINDGHYQPKQLESLSLNELLNYANDKSGLLGLMAGSDPNGYHGLLLMIQASLPFIPYNNKSTTRGLAGFLWNNMSGVNVRERDEIIIYPDKEDKQIFDQINFIQEDLVKTSSAKIMFSTENVGFVKKDIYIKSIKSALKDFNHYIDEPKYKKNNEIISELTSRLAFILLYGQKITVSFKNKKYGIVVAGTKEAPCKVKSVSSDESEYLEGKIRDDAEKTYIEMINKKPLEIEVPVPPNGYKWIFEKRKIKLSAKYINNKIIFIVDNYEIEPFDTSKILIKLPDVVTTKPHDYIKQLISQALYIEDNKNYNNKYNDYEINLVMYALSKEKNGVLYDWYQIAKESDIPTNVWRSIYVKLFSSFDNMLEVGPVDSMGNKLQNSISYMYEGTIWRVFNLLSVIYRGTIINKSSIKGAKFHINTTTPEYIDLISKVKSLMARPLLKPNIKLQKAQVVSKLWEHQQKTADHIVHAITVLGRSGVGDASATGAGKTLTALAVISALYNYNLSRNDLAYRGFLILLPTSFLFETWINEIQKHTKGFHIVIQNANGSLTDYEDNKNIKESDIMQNTILITTLGRTREHPFEIPFIFVVIDECLSVQNKNALQTAEAFKQIVSSQYKALLMSASWFRSRFDGLILMLKMLGTNLPENKQYLDAILSESIVSNIPITNRKWVTVNNPFKMSKELREKYDTILGQDINSERLYSKLLSFLLDNFDYMGSFRKIIKAREKEGHRCLIFGRSVTEANEMSKELENVTRFPDISGKHVVTTFHEAGKGINNLVMLDTIVTRITDIDRIMQAKGRLDRYGQKANTLYVDYVYVDESVDSAHLLRLQIANDFYQSYILPLGQYFYDLSVGRKK</sequence>
<evidence type="ECO:0000313" key="2">
    <source>
        <dbReference type="EMBL" id="AYV76194.1"/>
    </source>
</evidence>